<dbReference type="PANTHER" id="PTHR24034">
    <property type="entry name" value="EGF-LIKE DOMAIN-CONTAINING PROTEIN"/>
    <property type="match status" value="1"/>
</dbReference>
<dbReference type="EMBL" id="AK303613">
    <property type="protein sequence ID" value="BAH13998.1"/>
    <property type="molecule type" value="mRNA"/>
</dbReference>
<dbReference type="CDD" id="cd00054">
    <property type="entry name" value="EGF_CA"/>
    <property type="match status" value="3"/>
</dbReference>
<evidence type="ECO:0000313" key="8">
    <source>
        <dbReference type="EMBL" id="BAH13998.1"/>
    </source>
</evidence>
<evidence type="ECO:0000259" key="7">
    <source>
        <dbReference type="PROSITE" id="PS50026"/>
    </source>
</evidence>
<dbReference type="InterPro" id="IPR001881">
    <property type="entry name" value="EGF-like_Ca-bd_dom"/>
</dbReference>
<dbReference type="PROSITE" id="PS50026">
    <property type="entry name" value="EGF_3"/>
    <property type="match status" value="2"/>
</dbReference>
<dbReference type="InterPro" id="IPR018097">
    <property type="entry name" value="EGF_Ca-bd_CS"/>
</dbReference>
<evidence type="ECO:0000256" key="5">
    <source>
        <dbReference type="ARBA" id="ARBA00023180"/>
    </source>
</evidence>
<keyword evidence="5" id="KW-0325">Glycoprotein</keyword>
<keyword evidence="4" id="KW-1015">Disulfide bond</keyword>
<dbReference type="PANTHER" id="PTHR24034:SF43">
    <property type="entry name" value="LATENT-TRANSFORMING GROWTH FACTOR BETA-BINDING PROTEIN 4"/>
    <property type="match status" value="1"/>
</dbReference>
<dbReference type="GO" id="GO:0005509">
    <property type="term" value="F:calcium ion binding"/>
    <property type="evidence" value="ECO:0007669"/>
    <property type="project" value="InterPro"/>
</dbReference>
<protein>
    <submittedName>
        <fullName evidence="8">cDNA FLJ58718, moderately similar to Homo sapiens latent transforming growth factor beta binding protein 4 (LTBP4), mRNA</fullName>
    </submittedName>
</protein>
<dbReference type="PeptideAtlas" id="B7Z8L2"/>
<dbReference type="InterPro" id="IPR050751">
    <property type="entry name" value="ECM_structural_protein"/>
</dbReference>
<dbReference type="PROSITE" id="PS01187">
    <property type="entry name" value="EGF_CA"/>
    <property type="match status" value="2"/>
</dbReference>
<dbReference type="SMART" id="SM00181">
    <property type="entry name" value="EGF"/>
    <property type="match status" value="3"/>
</dbReference>
<organism evidence="8">
    <name type="scientific">Homo sapiens</name>
    <name type="common">Human</name>
    <dbReference type="NCBI Taxonomy" id="9606"/>
    <lineage>
        <taxon>Eukaryota</taxon>
        <taxon>Metazoa</taxon>
        <taxon>Chordata</taxon>
        <taxon>Craniata</taxon>
        <taxon>Vertebrata</taxon>
        <taxon>Euteleostomi</taxon>
        <taxon>Mammalia</taxon>
        <taxon>Eutheria</taxon>
        <taxon>Euarchontoglires</taxon>
        <taxon>Primates</taxon>
        <taxon>Haplorrhini</taxon>
        <taxon>Catarrhini</taxon>
        <taxon>Hominidae</taxon>
        <taxon>Homo</taxon>
    </lineage>
</organism>
<dbReference type="FunFam" id="2.10.25.10:FF:000679">
    <property type="entry name" value="Latent-transforming growth factor beta-binding protein 4"/>
    <property type="match status" value="1"/>
</dbReference>
<dbReference type="InterPro" id="IPR009030">
    <property type="entry name" value="Growth_fac_rcpt_cys_sf"/>
</dbReference>
<dbReference type="PROSITE" id="PS01186">
    <property type="entry name" value="EGF_2"/>
    <property type="match status" value="1"/>
</dbReference>
<keyword evidence="1 6" id="KW-0245">EGF-like domain</keyword>
<dbReference type="SMART" id="SM00179">
    <property type="entry name" value="EGF_CA"/>
    <property type="match status" value="3"/>
</dbReference>
<keyword evidence="3" id="KW-0677">Repeat</keyword>
<proteinExistence type="evidence at transcript level"/>
<evidence type="ECO:0000256" key="3">
    <source>
        <dbReference type="ARBA" id="ARBA00022737"/>
    </source>
</evidence>
<dbReference type="InterPro" id="IPR049883">
    <property type="entry name" value="NOTCH1_EGF-like"/>
</dbReference>
<evidence type="ECO:0000256" key="1">
    <source>
        <dbReference type="ARBA" id="ARBA00022536"/>
    </source>
</evidence>
<dbReference type="AlphaFoldDB" id="B7Z8L2"/>
<dbReference type="FunFam" id="2.10.25.10:FF:000218">
    <property type="entry name" value="latent-transforming growth factor beta-binding protein 4 isoform X1"/>
    <property type="match status" value="1"/>
</dbReference>
<comment type="caution">
    <text evidence="6">Lacks conserved residue(s) required for the propagation of feature annotation.</text>
</comment>
<dbReference type="Pfam" id="PF07645">
    <property type="entry name" value="EGF_CA"/>
    <property type="match status" value="3"/>
</dbReference>
<feature type="domain" description="EGF-like" evidence="7">
    <location>
        <begin position="166"/>
        <end position="207"/>
    </location>
</feature>
<dbReference type="ProteomicsDB" id="6959"/>
<dbReference type="InterPro" id="IPR000742">
    <property type="entry name" value="EGF"/>
</dbReference>
<name>B7Z8L2_HUMAN</name>
<accession>B7Z8L2</accession>
<evidence type="ECO:0000256" key="4">
    <source>
        <dbReference type="ARBA" id="ARBA00023157"/>
    </source>
</evidence>
<dbReference type="Gene3D" id="2.10.25.10">
    <property type="entry name" value="Laminin"/>
    <property type="match status" value="3"/>
</dbReference>
<feature type="domain" description="EGF-like" evidence="7">
    <location>
        <begin position="122"/>
        <end position="160"/>
    </location>
</feature>
<dbReference type="FunFam" id="2.10.25.10:FF:000017">
    <property type="entry name" value="latent-transforming growth factor beta-binding protein 4 isoform X1"/>
    <property type="match status" value="1"/>
</dbReference>
<sequence length="212" mass="22073">MWTSATACRRRVTSGAARTRQAASCACAPPGTRLHRTEPAARMWMSVPEAPHPAPTAGVRTQKAASSVSAPWASNPTLLAPNVDECENHLACPGQECVNSPGSFQCRTCPSGHHLHRGRCTDVDECSSGAPPCGPHGHCTNTEGSFRCSCAPGYRAPSGRPGPCADVNECLEGDFCFPHGECLNTDGSFACTCAPGYRPGPRGASCLGSYPG</sequence>
<evidence type="ECO:0000256" key="6">
    <source>
        <dbReference type="PROSITE-ProRule" id="PRU00076"/>
    </source>
</evidence>
<dbReference type="InterPro" id="IPR000152">
    <property type="entry name" value="EGF-type_Asp/Asn_hydroxyl_site"/>
</dbReference>
<dbReference type="SUPFAM" id="SSF57184">
    <property type="entry name" value="Growth factor receptor domain"/>
    <property type="match status" value="1"/>
</dbReference>
<keyword evidence="2" id="KW-0732">Signal</keyword>
<reference evidence="8" key="1">
    <citation type="submission" date="2007-10" db="EMBL/GenBank/DDBJ databases">
        <title>NEDO human cDNA sequencing project focused on splicing variants.</title>
        <authorList>
            <person name="Wakamatsu A."/>
            <person name="Yamamoto J."/>
            <person name="Kimura K."/>
            <person name="Ishii S."/>
            <person name="Watanabe K."/>
            <person name="Sugiyama A."/>
            <person name="Murakawa K."/>
            <person name="Kaida T."/>
            <person name="Tsuchiya K."/>
            <person name="Fukuzumi Y."/>
            <person name="Kumagai A."/>
            <person name="Oishi Y."/>
            <person name="Yamamoto S."/>
            <person name="Ono Y."/>
            <person name="Komori Y."/>
            <person name="Yamazaki M."/>
            <person name="Kisu Y."/>
            <person name="Nishikawa T."/>
            <person name="Sugano S."/>
            <person name="Nomura N."/>
            <person name="Isogai T."/>
        </authorList>
    </citation>
    <scope>NUCLEOTIDE SEQUENCE</scope>
    <source>
        <tissue evidence="8">Thymus</tissue>
    </source>
</reference>
<dbReference type="PROSITE" id="PS00010">
    <property type="entry name" value="ASX_HYDROXYL"/>
    <property type="match status" value="2"/>
</dbReference>
<evidence type="ECO:0000256" key="2">
    <source>
        <dbReference type="ARBA" id="ARBA00022729"/>
    </source>
</evidence>